<dbReference type="GO" id="GO:0005737">
    <property type="term" value="C:cytoplasm"/>
    <property type="evidence" value="ECO:0007669"/>
    <property type="project" value="TreeGrafter"/>
</dbReference>
<accession>A0AAU9YSZ9</accession>
<proteinExistence type="inferred from homology"/>
<keyword evidence="4" id="KW-1133">Transmembrane helix</keyword>
<organism evidence="5 6">
    <name type="scientific">Phodopus roborovskii</name>
    <name type="common">Roborovski's desert hamster</name>
    <name type="synonym">Cricetulus roborovskii</name>
    <dbReference type="NCBI Taxonomy" id="109678"/>
    <lineage>
        <taxon>Eukaryota</taxon>
        <taxon>Metazoa</taxon>
        <taxon>Chordata</taxon>
        <taxon>Craniata</taxon>
        <taxon>Vertebrata</taxon>
        <taxon>Euteleostomi</taxon>
        <taxon>Mammalia</taxon>
        <taxon>Eutheria</taxon>
        <taxon>Euarchontoglires</taxon>
        <taxon>Glires</taxon>
        <taxon>Rodentia</taxon>
        <taxon>Myomorpha</taxon>
        <taxon>Muroidea</taxon>
        <taxon>Cricetidae</taxon>
        <taxon>Cricetinae</taxon>
        <taxon>Phodopus</taxon>
    </lineage>
</organism>
<sequence>MEDGLLETEPLQGRDEDTLARADFSSMLSEEEKEELKAELAQIIKAFLLALCYIFLTMYSIRHSISMPAMRNSPTFKSFEERVETTVTSLKTKVGGANPSGGSFEEVLNSTAHASSQNASGGPRQTTDEELQC</sequence>
<feature type="transmembrane region" description="Helical" evidence="4">
    <location>
        <begin position="43"/>
        <end position="61"/>
    </location>
</feature>
<dbReference type="PANTHER" id="PTHR19307">
    <property type="entry name" value="TUMOR PROTEIN D52"/>
    <property type="match status" value="1"/>
</dbReference>
<evidence type="ECO:0000256" key="2">
    <source>
        <dbReference type="ARBA" id="ARBA00023054"/>
    </source>
</evidence>
<dbReference type="EMBL" id="CALSGD010000381">
    <property type="protein sequence ID" value="CAH6778178.1"/>
    <property type="molecule type" value="Genomic_DNA"/>
</dbReference>
<feature type="region of interest" description="Disordered" evidence="3">
    <location>
        <begin position="92"/>
        <end position="133"/>
    </location>
</feature>
<dbReference type="PANTHER" id="PTHR19307:SF8">
    <property type="entry name" value="TUMOR PROTEIN D53"/>
    <property type="match status" value="1"/>
</dbReference>
<comment type="caution">
    <text evidence="5">The sequence shown here is derived from an EMBL/GenBank/DDBJ whole genome shotgun (WGS) entry which is preliminary data.</text>
</comment>
<dbReference type="InterPro" id="IPR007327">
    <property type="entry name" value="TPD52"/>
</dbReference>
<keyword evidence="4" id="KW-0472">Membrane</keyword>
<evidence type="ECO:0000256" key="1">
    <source>
        <dbReference type="ARBA" id="ARBA00005702"/>
    </source>
</evidence>
<gene>
    <name evidence="5" type="primary">Tpd52l1</name>
    <name evidence="5" type="ORF">PHOROB_LOCUS1970</name>
</gene>
<comment type="similarity">
    <text evidence="1">Belongs to the TPD52 family.</text>
</comment>
<keyword evidence="6" id="KW-1185">Reference proteome</keyword>
<keyword evidence="4" id="KW-0812">Transmembrane</keyword>
<evidence type="ECO:0000256" key="3">
    <source>
        <dbReference type="SAM" id="MobiDB-lite"/>
    </source>
</evidence>
<reference evidence="5" key="1">
    <citation type="submission" date="2022-06" db="EMBL/GenBank/DDBJ databases">
        <authorList>
            <person name="Andreotti S."/>
            <person name="Wyler E."/>
        </authorList>
    </citation>
    <scope>NUCLEOTIDE SEQUENCE</scope>
</reference>
<evidence type="ECO:0000313" key="6">
    <source>
        <dbReference type="Proteomes" id="UP001152836"/>
    </source>
</evidence>
<evidence type="ECO:0000313" key="5">
    <source>
        <dbReference type="EMBL" id="CAH6778178.1"/>
    </source>
</evidence>
<dbReference type="Proteomes" id="UP001152836">
    <property type="component" value="Unassembled WGS sequence"/>
</dbReference>
<protein>
    <submittedName>
        <fullName evidence="5">Tpd52l1 protein</fullName>
    </submittedName>
</protein>
<keyword evidence="2" id="KW-0175">Coiled coil</keyword>
<dbReference type="GO" id="GO:2001235">
    <property type="term" value="P:positive regulation of apoptotic signaling pathway"/>
    <property type="evidence" value="ECO:0007669"/>
    <property type="project" value="TreeGrafter"/>
</dbReference>
<feature type="compositionally biased region" description="Polar residues" evidence="3">
    <location>
        <begin position="108"/>
        <end position="125"/>
    </location>
</feature>
<evidence type="ECO:0000256" key="4">
    <source>
        <dbReference type="SAM" id="Phobius"/>
    </source>
</evidence>
<dbReference type="AlphaFoldDB" id="A0AAU9YSZ9"/>
<name>A0AAU9YSZ9_PHORO</name>